<evidence type="ECO:0000313" key="2">
    <source>
        <dbReference type="Proteomes" id="UP000234479"/>
    </source>
</evidence>
<protein>
    <submittedName>
        <fullName evidence="1">Antitoxin</fullName>
    </submittedName>
</protein>
<name>A0A2N5DA20_9CAUL</name>
<proteinExistence type="predicted"/>
<dbReference type="Proteomes" id="UP000234479">
    <property type="component" value="Unassembled WGS sequence"/>
</dbReference>
<dbReference type="EMBL" id="PJRS01000036">
    <property type="protein sequence ID" value="PLR22913.1"/>
    <property type="molecule type" value="Genomic_DNA"/>
</dbReference>
<keyword evidence="2" id="KW-1185">Reference proteome</keyword>
<reference evidence="1 2" key="1">
    <citation type="submission" date="2017-12" db="EMBL/GenBank/DDBJ databases">
        <title>The genome sequence of Caulobacter sp. 410.</title>
        <authorList>
            <person name="Gao J."/>
            <person name="Mao X."/>
            <person name="Sun J."/>
        </authorList>
    </citation>
    <scope>NUCLEOTIDE SEQUENCE [LARGE SCALE GENOMIC DNA]</scope>
    <source>
        <strain evidence="1 2">410</strain>
    </source>
</reference>
<comment type="caution">
    <text evidence="1">The sequence shown here is derived from an EMBL/GenBank/DDBJ whole genome shotgun (WGS) entry which is preliminary data.</text>
</comment>
<dbReference type="AlphaFoldDB" id="A0A2N5DA20"/>
<evidence type="ECO:0000313" key="1">
    <source>
        <dbReference type="EMBL" id="PLR22913.1"/>
    </source>
</evidence>
<organism evidence="1 2">
    <name type="scientific">Caulobacter zeae</name>
    <dbReference type="NCBI Taxonomy" id="2055137"/>
    <lineage>
        <taxon>Bacteria</taxon>
        <taxon>Pseudomonadati</taxon>
        <taxon>Pseudomonadota</taxon>
        <taxon>Alphaproteobacteria</taxon>
        <taxon>Caulobacterales</taxon>
        <taxon>Caulobacteraceae</taxon>
        <taxon>Caulobacter</taxon>
    </lineage>
</organism>
<sequence>MAESDPAIFDIADDDAERRAEAAADADVEAGRVVPHERVREWLKTVGTPNQKPTPYSWRK</sequence>
<accession>A0A2N5DA20</accession>
<gene>
    <name evidence="1" type="ORF">SGCZBJ_17235</name>
</gene>